<reference evidence="2" key="2">
    <citation type="submission" date="2023-10" db="EMBL/GenBank/DDBJ databases">
        <authorList>
            <person name="Choi B."/>
        </authorList>
    </citation>
    <scope>NUCLEOTIDE SEQUENCE</scope>
    <source>
        <strain evidence="2">UMB0763</strain>
    </source>
</reference>
<evidence type="ECO:0000313" key="2">
    <source>
        <dbReference type="EMBL" id="WOT03557.1"/>
    </source>
</evidence>
<proteinExistence type="predicted"/>
<name>A0AAF0YU98_9CORY</name>
<accession>A0AAF0YU98</accession>
<dbReference type="GO" id="GO:0016747">
    <property type="term" value="F:acyltransferase activity, transferring groups other than amino-acyl groups"/>
    <property type="evidence" value="ECO:0007669"/>
    <property type="project" value="InterPro"/>
</dbReference>
<feature type="domain" description="N-acetyltransferase" evidence="1">
    <location>
        <begin position="39"/>
        <end position="182"/>
    </location>
</feature>
<evidence type="ECO:0000313" key="3">
    <source>
        <dbReference type="Proteomes" id="UP000234560"/>
    </source>
</evidence>
<dbReference type="Pfam" id="PF13302">
    <property type="entry name" value="Acetyltransf_3"/>
    <property type="match status" value="1"/>
</dbReference>
<dbReference type="SUPFAM" id="SSF55729">
    <property type="entry name" value="Acyl-CoA N-acyltransferases (Nat)"/>
    <property type="match status" value="1"/>
</dbReference>
<dbReference type="Gene3D" id="3.40.630.30">
    <property type="match status" value="1"/>
</dbReference>
<organism evidence="2 3">
    <name type="scientific">Corynebacterium pyruviciproducens</name>
    <dbReference type="NCBI Taxonomy" id="598660"/>
    <lineage>
        <taxon>Bacteria</taxon>
        <taxon>Bacillati</taxon>
        <taxon>Actinomycetota</taxon>
        <taxon>Actinomycetes</taxon>
        <taxon>Mycobacteriales</taxon>
        <taxon>Corynebacteriaceae</taxon>
        <taxon>Corynebacterium</taxon>
    </lineage>
</organism>
<dbReference type="AlphaFoldDB" id="A0AAF0YU98"/>
<dbReference type="Proteomes" id="UP000234560">
    <property type="component" value="Chromosome"/>
</dbReference>
<dbReference type="InterPro" id="IPR016181">
    <property type="entry name" value="Acyl_CoA_acyltransferase"/>
</dbReference>
<dbReference type="EMBL" id="CP136958">
    <property type="protein sequence ID" value="WOT03557.1"/>
    <property type="molecule type" value="Genomic_DNA"/>
</dbReference>
<dbReference type="RefSeq" id="WP_101678630.1">
    <property type="nucleotide sequence ID" value="NZ_CAMYCO010000008.1"/>
</dbReference>
<sequence length="186" mass="20793">MELSGRWPGKGTLITERNVTLAWIDDEILGQLAVLAGEGIFPRPYPSYAFPWAQGDAETVRKNVIEYQRGVRTTCGPEKWRLEQAVIVDKQPVGVVGIGAEDWQDRKVGVSGSWLGRRYQGRGIGSTAAVALLRVFFERLGGEEARRIVYPENTASLRVGKKLGYTRLEGNEFSLTKDQFRARFCS</sequence>
<reference evidence="2" key="1">
    <citation type="submission" date="2017-12" db="EMBL/GenBank/DDBJ databases">
        <authorList>
            <person name="Thomas-White K."/>
            <person name="Wolfe A.J."/>
        </authorList>
    </citation>
    <scope>NUCLEOTIDE SEQUENCE</scope>
    <source>
        <strain evidence="2">UMB0763</strain>
    </source>
</reference>
<dbReference type="InterPro" id="IPR051531">
    <property type="entry name" value="N-acetyltransferase"/>
</dbReference>
<dbReference type="InterPro" id="IPR000182">
    <property type="entry name" value="GNAT_dom"/>
</dbReference>
<evidence type="ECO:0000259" key="1">
    <source>
        <dbReference type="PROSITE" id="PS51186"/>
    </source>
</evidence>
<dbReference type="PANTHER" id="PTHR43792">
    <property type="entry name" value="GNAT FAMILY, PUTATIVE (AFU_ORTHOLOGUE AFUA_3G00765)-RELATED-RELATED"/>
    <property type="match status" value="1"/>
</dbReference>
<protein>
    <submittedName>
        <fullName evidence="2">GNAT family N-acetyltransferase</fullName>
    </submittedName>
</protein>
<dbReference type="PROSITE" id="PS51186">
    <property type="entry name" value="GNAT"/>
    <property type="match status" value="1"/>
</dbReference>
<gene>
    <name evidence="2" type="ORF">CYJ47_01615</name>
</gene>
<dbReference type="KEGG" id="cpyr:CYJ47_01615"/>